<organism evidence="1 2">
    <name type="scientific">Acinetobacter johnsonii</name>
    <dbReference type="NCBI Taxonomy" id="40214"/>
    <lineage>
        <taxon>Bacteria</taxon>
        <taxon>Pseudomonadati</taxon>
        <taxon>Pseudomonadota</taxon>
        <taxon>Gammaproteobacteria</taxon>
        <taxon>Moraxellales</taxon>
        <taxon>Moraxellaceae</taxon>
        <taxon>Acinetobacter</taxon>
    </lineage>
</organism>
<evidence type="ECO:0000313" key="1">
    <source>
        <dbReference type="EMBL" id="SJX21775.1"/>
    </source>
</evidence>
<dbReference type="Proteomes" id="UP000196240">
    <property type="component" value="Unassembled WGS sequence"/>
</dbReference>
<gene>
    <name evidence="1" type="ORF">ACNJC6_01396</name>
</gene>
<dbReference type="AlphaFoldDB" id="A0A1R7QBX6"/>
<proteinExistence type="predicted"/>
<dbReference type="EMBL" id="FUUY01000004">
    <property type="protein sequence ID" value="SJX21775.1"/>
    <property type="molecule type" value="Genomic_DNA"/>
</dbReference>
<dbReference type="RefSeq" id="WP_087012119.1">
    <property type="nucleotide sequence ID" value="NZ_FUUY01000004.1"/>
</dbReference>
<reference evidence="1 2" key="1">
    <citation type="submission" date="2017-02" db="EMBL/GenBank/DDBJ databases">
        <authorList>
            <person name="Peterson S.W."/>
        </authorList>
    </citation>
    <scope>NUCLEOTIDE SEQUENCE [LARGE SCALE GENOMIC DNA]</scope>
    <source>
        <strain evidence="1">C6</strain>
    </source>
</reference>
<name>A0A1R7QBX6_ACIJO</name>
<sequence>MKKIIALLVVIFVLFAVYLLKTDTGLTQKLLKPVVVYQCGVELEATRLWKVSTALLGEEKKNQLQTQICGCVGENALKDIPATTLLHAVVDEQVKKQVVQQGVLNTLKGCVVDEVLKATD</sequence>
<accession>A0A1R7QBX6</accession>
<evidence type="ECO:0000313" key="2">
    <source>
        <dbReference type="Proteomes" id="UP000196240"/>
    </source>
</evidence>
<protein>
    <submittedName>
        <fullName evidence="1">Uncharacterized protein</fullName>
    </submittedName>
</protein>